<evidence type="ECO:0000313" key="2">
    <source>
        <dbReference type="Proteomes" id="UP000076842"/>
    </source>
</evidence>
<accession>A0A165DIN1</accession>
<dbReference type="STRING" id="1353952.A0A165DIN1"/>
<dbReference type="InterPro" id="IPR011990">
    <property type="entry name" value="TPR-like_helical_dom_sf"/>
</dbReference>
<sequence>MDPYCSTSRRQAGPIALDARWTVPGDQPHGSSGSAYAVADLLQAYETEKTLLLQIEGSGRLISLEASIQLSLNSHTMQDNPEAPNLLSLLCLLPYGPDVSSLPRMLPSLKNTRGTSLALLGVAFLFNDKGRLRVLSPTRDFVLEHHPPDNACLTDMRSYSMHMAADVDKFGTEDFAQAVNLLSAEVGNISAVLLHFWKSAPNWDELEEFPLATMQVADFTYQTYYGDCMALLTEASKQLELVGSSGSKAECTWFMGEMLHMQGNIHQAIKKFNEANTYFEMREDQVGVARCAWSMGNLLDDLNEHDEAIAKVEEAKAAFASFNDYHSAARCTQSISEIYRLLSRCSEAVPLLLEAKAAIEVGGDRRGVASCMQDMAQVLLGLSKYEDALFELEAAKEIFE</sequence>
<dbReference type="EMBL" id="KV424052">
    <property type="protein sequence ID" value="KZT52888.1"/>
    <property type="molecule type" value="Genomic_DNA"/>
</dbReference>
<protein>
    <recommendedName>
        <fullName evidence="3">TPR-like protein</fullName>
    </recommendedName>
</protein>
<dbReference type="AlphaFoldDB" id="A0A165DIN1"/>
<organism evidence="1 2">
    <name type="scientific">Calocera cornea HHB12733</name>
    <dbReference type="NCBI Taxonomy" id="1353952"/>
    <lineage>
        <taxon>Eukaryota</taxon>
        <taxon>Fungi</taxon>
        <taxon>Dikarya</taxon>
        <taxon>Basidiomycota</taxon>
        <taxon>Agaricomycotina</taxon>
        <taxon>Dacrymycetes</taxon>
        <taxon>Dacrymycetales</taxon>
        <taxon>Dacrymycetaceae</taxon>
        <taxon>Calocera</taxon>
    </lineage>
</organism>
<dbReference type="InParanoid" id="A0A165DIN1"/>
<name>A0A165DIN1_9BASI</name>
<dbReference type="Gene3D" id="1.25.40.10">
    <property type="entry name" value="Tetratricopeptide repeat domain"/>
    <property type="match status" value="1"/>
</dbReference>
<evidence type="ECO:0000313" key="1">
    <source>
        <dbReference type="EMBL" id="KZT52888.1"/>
    </source>
</evidence>
<dbReference type="Proteomes" id="UP000076842">
    <property type="component" value="Unassembled WGS sequence"/>
</dbReference>
<dbReference type="SUPFAM" id="SSF48452">
    <property type="entry name" value="TPR-like"/>
    <property type="match status" value="1"/>
</dbReference>
<proteinExistence type="predicted"/>
<reference evidence="1 2" key="1">
    <citation type="journal article" date="2016" name="Mol. Biol. Evol.">
        <title>Comparative Genomics of Early-Diverging Mushroom-Forming Fungi Provides Insights into the Origins of Lignocellulose Decay Capabilities.</title>
        <authorList>
            <person name="Nagy L.G."/>
            <person name="Riley R."/>
            <person name="Tritt A."/>
            <person name="Adam C."/>
            <person name="Daum C."/>
            <person name="Floudas D."/>
            <person name="Sun H."/>
            <person name="Yadav J.S."/>
            <person name="Pangilinan J."/>
            <person name="Larsson K.H."/>
            <person name="Matsuura K."/>
            <person name="Barry K."/>
            <person name="Labutti K."/>
            <person name="Kuo R."/>
            <person name="Ohm R.A."/>
            <person name="Bhattacharya S.S."/>
            <person name="Shirouzu T."/>
            <person name="Yoshinaga Y."/>
            <person name="Martin F.M."/>
            <person name="Grigoriev I.V."/>
            <person name="Hibbett D.S."/>
        </authorList>
    </citation>
    <scope>NUCLEOTIDE SEQUENCE [LARGE SCALE GENOMIC DNA]</scope>
    <source>
        <strain evidence="1 2">HHB12733</strain>
    </source>
</reference>
<evidence type="ECO:0008006" key="3">
    <source>
        <dbReference type="Google" id="ProtNLM"/>
    </source>
</evidence>
<gene>
    <name evidence="1" type="ORF">CALCODRAFT_69212</name>
</gene>
<keyword evidence="2" id="KW-1185">Reference proteome</keyword>
<dbReference type="OrthoDB" id="431454at2759"/>